<gene>
    <name evidence="3" type="ORF">BJX67DRAFT_13586</name>
</gene>
<evidence type="ECO:0008006" key="5">
    <source>
        <dbReference type="Google" id="ProtNLM"/>
    </source>
</evidence>
<reference evidence="3 4" key="1">
    <citation type="submission" date="2024-07" db="EMBL/GenBank/DDBJ databases">
        <title>Section-level genome sequencing and comparative genomics of Aspergillus sections Usti and Cavernicolus.</title>
        <authorList>
            <consortium name="Lawrence Berkeley National Laboratory"/>
            <person name="Nybo J.L."/>
            <person name="Vesth T.C."/>
            <person name="Theobald S."/>
            <person name="Frisvad J.C."/>
            <person name="Larsen T.O."/>
            <person name="Kjaerboelling I."/>
            <person name="Rothschild-Mancinelli K."/>
            <person name="Lyhne E.K."/>
            <person name="Kogle M.E."/>
            <person name="Barry K."/>
            <person name="Clum A."/>
            <person name="Na H."/>
            <person name="Ledsgaard L."/>
            <person name="Lin J."/>
            <person name="Lipzen A."/>
            <person name="Kuo A."/>
            <person name="Riley R."/>
            <person name="Mondo S."/>
            <person name="Labutti K."/>
            <person name="Haridas S."/>
            <person name="Pangalinan J."/>
            <person name="Salamov A.A."/>
            <person name="Simmons B.A."/>
            <person name="Magnuson J.K."/>
            <person name="Chen J."/>
            <person name="Drula E."/>
            <person name="Henrissat B."/>
            <person name="Wiebenga A."/>
            <person name="Lubbers R.J."/>
            <person name="Gomes A.C."/>
            <person name="Macurrencykelacurrency M.R."/>
            <person name="Stajich J."/>
            <person name="Grigoriev I.V."/>
            <person name="Mortensen U.H."/>
            <person name="De Vries R.P."/>
            <person name="Baker S.E."/>
            <person name="Andersen M.R."/>
        </authorList>
    </citation>
    <scope>NUCLEOTIDE SEQUENCE [LARGE SCALE GENOMIC DNA]</scope>
    <source>
        <strain evidence="3 4">CBS 449.75</strain>
    </source>
</reference>
<comment type="caution">
    <text evidence="3">The sequence shown here is derived from an EMBL/GenBank/DDBJ whole genome shotgun (WGS) entry which is preliminary data.</text>
</comment>
<dbReference type="RefSeq" id="XP_070891593.1">
    <property type="nucleotide sequence ID" value="XM_071024589.1"/>
</dbReference>
<evidence type="ECO:0000313" key="4">
    <source>
        <dbReference type="Proteomes" id="UP001610432"/>
    </source>
</evidence>
<feature type="compositionally biased region" description="Acidic residues" evidence="1">
    <location>
        <begin position="837"/>
        <end position="849"/>
    </location>
</feature>
<dbReference type="Proteomes" id="UP001610432">
    <property type="component" value="Unassembled WGS sequence"/>
</dbReference>
<feature type="compositionally biased region" description="Polar residues" evidence="1">
    <location>
        <begin position="284"/>
        <end position="299"/>
    </location>
</feature>
<dbReference type="PANTHER" id="PTHR23242">
    <property type="entry name" value="TRANSCRIPTION FACTOR HOXA13"/>
    <property type="match status" value="1"/>
</dbReference>
<accession>A0ABR4M7M0</accession>
<dbReference type="EMBL" id="JBFXLQ010000001">
    <property type="protein sequence ID" value="KAL2872615.1"/>
    <property type="molecule type" value="Genomic_DNA"/>
</dbReference>
<keyword evidence="2" id="KW-0472">Membrane</keyword>
<feature type="transmembrane region" description="Helical" evidence="2">
    <location>
        <begin position="32"/>
        <end position="53"/>
    </location>
</feature>
<evidence type="ECO:0000256" key="1">
    <source>
        <dbReference type="SAM" id="MobiDB-lite"/>
    </source>
</evidence>
<evidence type="ECO:0000313" key="3">
    <source>
        <dbReference type="EMBL" id="KAL2872615.1"/>
    </source>
</evidence>
<keyword evidence="4" id="KW-1185">Reference proteome</keyword>
<feature type="compositionally biased region" description="Basic and acidic residues" evidence="1">
    <location>
        <begin position="645"/>
        <end position="654"/>
    </location>
</feature>
<feature type="compositionally biased region" description="Acidic residues" evidence="1">
    <location>
        <begin position="817"/>
        <end position="826"/>
    </location>
</feature>
<sequence>MVSSNHGKVFDSGDRLIATPEQRSQRKRTSRIRWTVGLLVRLCIWYFILTPFFRCPSRIPDLTESSPRICKPYLVAKSYVEPHVVPYYNTYGAPYVDAARPYVTVLNEKVYTPVSNIAKQGYDAYGAPAMHRAQAYGQQQWDANVVPHIETAKSKVNDWYRAQVAPHVQQLTAAVSPYYRKVYGVYWATLDGYVLPFAARYRPFIGKTYTSGQDILATTVLPYAQSTWSSTVYIVNNSIWPKVSSLYSENVEPQLVKIGQRLASYREGKRLQSVMDEVESSAGYATSSLSQSDETGKTGSQSTSPTSATASQSLSPAELAAQAREKIASDLLTWKERFASASEKGIEGLEGRVVEIVETFLASGTQTNGEGLLRALESAVDEETATIRRRTNLLAESLPFQEAPEEEGSAVDELLKEVRNSAVSIRDRAHVLREWHISFEQDLIGRVSIAVNATLEVLDNVRDLGLQEIGMRWAWMDGVTYKDWEDYHALKAEFEDWKEKFREIGLKHARIEAARETADDILSRGMDVAEAAAKELARLKDVGRWKIAAREASEDFDTRSEPPPPLPKPTVAADDVPSVSDEEEQTRSDAEEPVDENNTKTDSEGAELNDERPEIPLDGETILESTTESTDFSSEGLTTDSETTAETKEPEDDVKSIPHAAAFGAEAAPVAAPDDAAVGDDREDISQDEFVDAEATKLSDTVSQSLGIEEVLPKSSQEPTQDKAVEDLLSKLLADKDAEFAEEVLKKLQAMYETPEPSAAHTASETVDVDAPASTSSVSVIDDERDNVYSILPVPEPGVAGVPDELETADNTPEPVISDDESEELESIASSFTPEVLEPEPTEAADASEDQSSRDDL</sequence>
<keyword evidence="2" id="KW-0812">Transmembrane</keyword>
<feature type="compositionally biased region" description="Low complexity" evidence="1">
    <location>
        <begin position="300"/>
        <end position="316"/>
    </location>
</feature>
<feature type="compositionally biased region" description="Low complexity" evidence="1">
    <location>
        <begin position="624"/>
        <end position="635"/>
    </location>
</feature>
<dbReference type="GeneID" id="98139661"/>
<feature type="compositionally biased region" description="Basic and acidic residues" evidence="1">
    <location>
        <begin position="597"/>
        <end position="615"/>
    </location>
</feature>
<proteinExistence type="predicted"/>
<name>A0ABR4M7M0_9EURO</name>
<organism evidence="3 4">
    <name type="scientific">Aspergillus lucknowensis</name>
    <dbReference type="NCBI Taxonomy" id="176173"/>
    <lineage>
        <taxon>Eukaryota</taxon>
        <taxon>Fungi</taxon>
        <taxon>Dikarya</taxon>
        <taxon>Ascomycota</taxon>
        <taxon>Pezizomycotina</taxon>
        <taxon>Eurotiomycetes</taxon>
        <taxon>Eurotiomycetidae</taxon>
        <taxon>Eurotiales</taxon>
        <taxon>Aspergillaceae</taxon>
        <taxon>Aspergillus</taxon>
        <taxon>Aspergillus subgen. Nidulantes</taxon>
    </lineage>
</organism>
<keyword evidence="2" id="KW-1133">Transmembrane helix</keyword>
<feature type="region of interest" description="Disordered" evidence="1">
    <location>
        <begin position="284"/>
        <end position="316"/>
    </location>
</feature>
<feature type="region of interest" description="Disordered" evidence="1">
    <location>
        <begin position="755"/>
        <end position="857"/>
    </location>
</feature>
<protein>
    <recommendedName>
        <fullName evidence="5">Transcription factor hoxa13</fullName>
    </recommendedName>
</protein>
<feature type="region of interest" description="Disordered" evidence="1">
    <location>
        <begin position="552"/>
        <end position="654"/>
    </location>
</feature>
<evidence type="ECO:0000256" key="2">
    <source>
        <dbReference type="SAM" id="Phobius"/>
    </source>
</evidence>
<dbReference type="PANTHER" id="PTHR23242:SF9">
    <property type="entry name" value="TRANSCRIPTION FACTOR HOXA13"/>
    <property type="match status" value="1"/>
</dbReference>